<dbReference type="Proteomes" id="UP001555786">
    <property type="component" value="Unassembled WGS sequence"/>
</dbReference>
<keyword evidence="2" id="KW-1185">Reference proteome</keyword>
<sequence length="1049" mass="113934">MKLVRSVRLWMKEGTSDKIYEVDLVDLEHAQVEERYLVNFRYGRRGKTLRDGTKTPSPVVLASAEKLYDSVVISKVNDGYRRMGEDVPAITASQTAGEVPVGGRDGELLNQLASCLRSPWPAKERDRLFWRLGVIRLKAAWPQLAAIAEKLGPSQASYSLVHALARCGGADAAGLLAGIAETNVSAVTRDYAAYALASDLLGPARQPPRLVLPRADNAAQAAAIEAAIAAANGPALVEVLLAAATQQPGFANQFLIALAHRALVDGTARKALLAGLAVVSARPPFVQVLRRLFKYADLTDDGPLFAATARQFELATPMYRYAYRGQVWLPGQRKPVKLSEEQASVTPRVALSEQTLLYFKRRAWRSLRKRGELGQDAFTAMACDLLLAFGDADGEKAYEQQYFVQVDGRYQRRTLYHPALRRIWSLGQLLHRNQPGVRFRPNRLSFSVADEAGADGRGEAFPALWDAQPQRLLRVAAGARYQAAALFAVQALREGPARPVAMDAAAIPDLLTSPYAEVLGLAVSLARRLIDEGKADATLIAALMQADVTEAHMLAIRAIGGRPEWPWSEPALALAALLTPQARMQQETRDWLEQRPPSRQQRVRLTEGFAAWLGALPAEPDERQLAGLRFALSLLPVLWPAHDCPLPPAAVEALTGHKAGVVQGAAIELLAVTPIRPGELPRPFWEAVLAAESLPVRSASMRLLARLDDTELAAQGQTILAAATGAHADLRAAARPLITRLAAHDPGFAEALRDRLIDGLFRAEPSDGHAADMVELFAASLPGFLAGLDMSTLWRLLQARAKGARLLGARALGQTDASRFSIKQLARLGNHPFAAVRAFALNAFEADQARFLAAPEDAVLLVESEWEDIRVPATRQLLNWPDGALPAAALAVMADSTSPAVQESARQLLRRSLDSGDAGMVLARVLEHPSGSFHLFVTELITGQSLADPTMFATFLTQARIILMQVNRGRIAKDRVFAALRREALGSQDRAQAIWRLLHDVTLSSVAKDRAPALAILIDIARRWPEIALPVRVAPARQAMRTASQESAA</sequence>
<comment type="caution">
    <text evidence="1">The sequence shown here is derived from an EMBL/GenBank/DDBJ whole genome shotgun (WGS) entry which is preliminary data.</text>
</comment>
<dbReference type="EMBL" id="JBFNQD010000003">
    <property type="protein sequence ID" value="MEW9306490.1"/>
    <property type="molecule type" value="Genomic_DNA"/>
</dbReference>
<evidence type="ECO:0008006" key="3">
    <source>
        <dbReference type="Google" id="ProtNLM"/>
    </source>
</evidence>
<organism evidence="1 2">
    <name type="scientific">Labrys neptuniae</name>
    <dbReference type="NCBI Taxonomy" id="376174"/>
    <lineage>
        <taxon>Bacteria</taxon>
        <taxon>Pseudomonadati</taxon>
        <taxon>Pseudomonadota</taxon>
        <taxon>Alphaproteobacteria</taxon>
        <taxon>Hyphomicrobiales</taxon>
        <taxon>Xanthobacteraceae</taxon>
        <taxon>Labrys</taxon>
    </lineage>
</organism>
<protein>
    <recommendedName>
        <fullName evidence="3">WGR domain-containing protein</fullName>
    </recommendedName>
</protein>
<gene>
    <name evidence="1" type="ORF">ABXS05_13145</name>
</gene>
<dbReference type="CDD" id="cd07998">
    <property type="entry name" value="WGR_DNA_ligase"/>
    <property type="match status" value="1"/>
</dbReference>
<evidence type="ECO:0000313" key="1">
    <source>
        <dbReference type="EMBL" id="MEW9306490.1"/>
    </source>
</evidence>
<evidence type="ECO:0000313" key="2">
    <source>
        <dbReference type="Proteomes" id="UP001555786"/>
    </source>
</evidence>
<accession>A0ABV3PLJ8</accession>
<dbReference type="Gene3D" id="2.20.140.10">
    <property type="entry name" value="WGR domain"/>
    <property type="match status" value="1"/>
</dbReference>
<proteinExistence type="predicted"/>
<reference evidence="1 2" key="1">
    <citation type="submission" date="2024-07" db="EMBL/GenBank/DDBJ databases">
        <title>Description of Labrys sedimenti sp. nov., isolated from a diclofenac-degrading enrichment culture.</title>
        <authorList>
            <person name="Tancsics A."/>
            <person name="Csepanyi A."/>
        </authorList>
    </citation>
    <scope>NUCLEOTIDE SEQUENCE [LARGE SCALE GENOMIC DNA]</scope>
    <source>
        <strain evidence="1 2">LMG 23578</strain>
    </source>
</reference>
<name>A0ABV3PLJ8_9HYPH</name>
<dbReference type="RefSeq" id="WP_367624202.1">
    <property type="nucleotide sequence ID" value="NZ_JBFNQD010000003.1"/>
</dbReference>